<evidence type="ECO:0000313" key="4">
    <source>
        <dbReference type="Proteomes" id="UP001597102"/>
    </source>
</evidence>
<evidence type="ECO:0000313" key="3">
    <source>
        <dbReference type="EMBL" id="MFD0986699.1"/>
    </source>
</evidence>
<dbReference type="NCBIfam" id="NF006597">
    <property type="entry name" value="PRK09134.1"/>
    <property type="match status" value="1"/>
</dbReference>
<evidence type="ECO:0000256" key="1">
    <source>
        <dbReference type="ARBA" id="ARBA00006484"/>
    </source>
</evidence>
<protein>
    <submittedName>
        <fullName evidence="3">SDR family oxidoreductase</fullName>
    </submittedName>
</protein>
<dbReference type="EMBL" id="JBHTJO010000001">
    <property type="protein sequence ID" value="MFD0986699.1"/>
    <property type="molecule type" value="Genomic_DNA"/>
</dbReference>
<reference evidence="4" key="1">
    <citation type="journal article" date="2019" name="Int. J. Syst. Evol. Microbiol.">
        <title>The Global Catalogue of Microorganisms (GCM) 10K type strain sequencing project: providing services to taxonomists for standard genome sequencing and annotation.</title>
        <authorList>
            <consortium name="The Broad Institute Genomics Platform"/>
            <consortium name="The Broad Institute Genome Sequencing Center for Infectious Disease"/>
            <person name="Wu L."/>
            <person name="Ma J."/>
        </authorList>
    </citation>
    <scope>NUCLEOTIDE SEQUENCE [LARGE SCALE GENOMIC DNA]</scope>
    <source>
        <strain evidence="4">CCUG 61697</strain>
    </source>
</reference>
<dbReference type="Pfam" id="PF00106">
    <property type="entry name" value="adh_short"/>
    <property type="match status" value="1"/>
</dbReference>
<dbReference type="Proteomes" id="UP001597102">
    <property type="component" value="Unassembled WGS sequence"/>
</dbReference>
<dbReference type="SUPFAM" id="SSF51735">
    <property type="entry name" value="NAD(P)-binding Rossmann-fold domains"/>
    <property type="match status" value="1"/>
</dbReference>
<keyword evidence="2" id="KW-0560">Oxidoreductase</keyword>
<proteinExistence type="inferred from homology"/>
<comment type="caution">
    <text evidence="3">The sequence shown here is derived from an EMBL/GenBank/DDBJ whole genome shotgun (WGS) entry which is preliminary data.</text>
</comment>
<sequence>MTSDISPGTVLVTGAGRRLGQAIARDFASRGWRVAAHHYKSSDGAAELVSEICDLGGEAIAIKADLTQADAPARLFAACADAFGPATCLVNNAAQYEWDTLESMTLETWEDHMTLDLRAPVFLTQAFAAKLPADAKGSVINILDQKVWRPNPAFFSYSVAKSALWSATQLMAQALAPRIRVNAVGPGPVFQSRHQTEEEFAAECGATLLGQGILPEQICAAIRLLVDTPSLTGQMIAVDSGQHLA</sequence>
<comment type="similarity">
    <text evidence="1">Belongs to the short-chain dehydrogenases/reductases (SDR) family.</text>
</comment>
<accession>A0ABW3J9F2</accession>
<gene>
    <name evidence="3" type="ORF">ACFQ2F_06270</name>
</gene>
<name>A0ABW3J9F2_9HYPH</name>
<dbReference type="InterPro" id="IPR036291">
    <property type="entry name" value="NAD(P)-bd_dom_sf"/>
</dbReference>
<evidence type="ECO:0000256" key="2">
    <source>
        <dbReference type="ARBA" id="ARBA00023002"/>
    </source>
</evidence>
<dbReference type="PANTHER" id="PTHR43639">
    <property type="entry name" value="OXIDOREDUCTASE, SHORT-CHAIN DEHYDROGENASE/REDUCTASE FAMILY (AFU_ORTHOLOGUE AFUA_5G02870)"/>
    <property type="match status" value="1"/>
</dbReference>
<keyword evidence="4" id="KW-1185">Reference proteome</keyword>
<dbReference type="PANTHER" id="PTHR43639:SF1">
    <property type="entry name" value="SHORT-CHAIN DEHYDROGENASE_REDUCTASE FAMILY PROTEIN"/>
    <property type="match status" value="1"/>
</dbReference>
<dbReference type="PRINTS" id="PR00081">
    <property type="entry name" value="GDHRDH"/>
</dbReference>
<organism evidence="3 4">
    <name type="scientific">Methyloligella solikamskensis</name>
    <dbReference type="NCBI Taxonomy" id="1177756"/>
    <lineage>
        <taxon>Bacteria</taxon>
        <taxon>Pseudomonadati</taxon>
        <taxon>Pseudomonadota</taxon>
        <taxon>Alphaproteobacteria</taxon>
        <taxon>Hyphomicrobiales</taxon>
        <taxon>Hyphomicrobiaceae</taxon>
        <taxon>Methyloligella</taxon>
    </lineage>
</organism>
<dbReference type="InterPro" id="IPR002347">
    <property type="entry name" value="SDR_fam"/>
</dbReference>
<dbReference type="Gene3D" id="3.40.50.720">
    <property type="entry name" value="NAD(P)-binding Rossmann-like Domain"/>
    <property type="match status" value="1"/>
</dbReference>
<dbReference type="RefSeq" id="WP_379087314.1">
    <property type="nucleotide sequence ID" value="NZ_JBHTJO010000001.1"/>
</dbReference>